<reference evidence="3" key="4">
    <citation type="submission" date="2015-04" db="EMBL/GenBank/DDBJ databases">
        <title>Maintaining two mating types: Structure of the mating type locus and its role in heterokaryosis in Podospora anserina.</title>
        <authorList>
            <person name="Grognet P."/>
            <person name="Bidard F."/>
            <person name="Kuchly C."/>
            <person name="Chan Ho Tong L."/>
            <person name="Coppin E."/>
            <person name="Ait Benkhali J."/>
            <person name="Couloux A."/>
            <person name="Wincker P."/>
            <person name="Debuchy R."/>
            <person name="Silar P."/>
        </authorList>
    </citation>
    <scope>NUCLEOTIDE SEQUENCE</scope>
</reference>
<evidence type="ECO:0000313" key="3">
    <source>
        <dbReference type="EMBL" id="CDP29636.1"/>
    </source>
</evidence>
<dbReference type="InterPro" id="IPR029482">
    <property type="entry name" value="HRXXH"/>
</dbReference>
<dbReference type="Proteomes" id="UP000001197">
    <property type="component" value="Chromosome 5"/>
</dbReference>
<dbReference type="InterPro" id="IPR039124">
    <property type="entry name" value="PRA1-like"/>
</dbReference>
<dbReference type="SUPFAM" id="SSF55486">
    <property type="entry name" value="Metalloproteases ('zincins'), catalytic domain"/>
    <property type="match status" value="1"/>
</dbReference>
<dbReference type="RefSeq" id="XP_001904443.1">
    <property type="nucleotide sequence ID" value="XM_001904408.1"/>
</dbReference>
<dbReference type="GeneID" id="6188610"/>
<dbReference type="VEuPathDB" id="FungiDB:PODANS_5_11860"/>
<reference evidence="2" key="2">
    <citation type="submission" date="2008-07" db="EMBL/GenBank/DDBJ databases">
        <authorList>
            <person name="Genoscope - CEA"/>
        </authorList>
    </citation>
    <scope>NUCLEOTIDE SEQUENCE</scope>
    <source>
        <strain evidence="2">S mat+</strain>
    </source>
</reference>
<dbReference type="GO" id="GO:0005178">
    <property type="term" value="F:integrin binding"/>
    <property type="evidence" value="ECO:0007669"/>
    <property type="project" value="TreeGrafter"/>
</dbReference>
<dbReference type="STRING" id="515849.B2AFK4"/>
<dbReference type="KEGG" id="pan:PODANSg1463"/>
<dbReference type="PANTHER" id="PTHR39399:SF1">
    <property type="entry name" value="PROTEIN ZPS1"/>
    <property type="match status" value="1"/>
</dbReference>
<gene>
    <name evidence="2" type="ORF">PODANS_5_11860</name>
</gene>
<proteinExistence type="predicted"/>
<dbReference type="HOGENOM" id="CLU_645773_0_0_1"/>
<keyword evidence="4" id="KW-1185">Reference proteome</keyword>
<reference evidence="2 4" key="1">
    <citation type="journal article" date="2008" name="Genome Biol.">
        <title>The genome sequence of the model ascomycete fungus Podospora anserina.</title>
        <authorList>
            <person name="Espagne E."/>
            <person name="Lespinet O."/>
            <person name="Malagnac F."/>
            <person name="Da Silva C."/>
            <person name="Jaillon O."/>
            <person name="Porcel B.M."/>
            <person name="Couloux A."/>
            <person name="Aury J.-M."/>
            <person name="Segurens B."/>
            <person name="Poulain J."/>
            <person name="Anthouard V."/>
            <person name="Grossetete S."/>
            <person name="Khalili H."/>
            <person name="Coppin E."/>
            <person name="Dequard-Chablat M."/>
            <person name="Picard M."/>
            <person name="Contamine V."/>
            <person name="Arnaise S."/>
            <person name="Bourdais A."/>
            <person name="Berteaux-Lecellier V."/>
            <person name="Gautheret D."/>
            <person name="de Vries R.P."/>
            <person name="Battaglia E."/>
            <person name="Coutinho P.M."/>
            <person name="Danchin E.G.J."/>
            <person name="Henrissat B."/>
            <person name="El Khoury R."/>
            <person name="Sainsard-Chanet A."/>
            <person name="Boivin A."/>
            <person name="Pinan-Lucarre B."/>
            <person name="Sellem C.H."/>
            <person name="Debuchy R."/>
            <person name="Wincker P."/>
            <person name="Weissenbach J."/>
            <person name="Silar P."/>
        </authorList>
    </citation>
    <scope>NUCLEOTIDE SEQUENCE [LARGE SCALE GENOMIC DNA]</scope>
    <source>
        <strain evidence="4">S / ATCC MYA-4624 / DSM 980 / FGSC 10383</strain>
        <strain evidence="2">S mat+</strain>
    </source>
</reference>
<dbReference type="GO" id="GO:0008237">
    <property type="term" value="F:metallopeptidase activity"/>
    <property type="evidence" value="ECO:0007669"/>
    <property type="project" value="InterPro"/>
</dbReference>
<dbReference type="GO" id="GO:0009986">
    <property type="term" value="C:cell surface"/>
    <property type="evidence" value="ECO:0007669"/>
    <property type="project" value="TreeGrafter"/>
</dbReference>
<feature type="domain" description="Putative peptidase" evidence="1">
    <location>
        <begin position="179"/>
        <end position="420"/>
    </location>
</feature>
<dbReference type="GO" id="GO:0008270">
    <property type="term" value="F:zinc ion binding"/>
    <property type="evidence" value="ECO:0007669"/>
    <property type="project" value="TreeGrafter"/>
</dbReference>
<dbReference type="OrthoDB" id="4689212at2759"/>
<name>B2AFK4_PODAN</name>
<dbReference type="EMBL" id="CU633461">
    <property type="protein sequence ID" value="CAP62223.1"/>
    <property type="molecule type" value="Genomic_DNA"/>
</dbReference>
<evidence type="ECO:0000259" key="1">
    <source>
        <dbReference type="Pfam" id="PF13933"/>
    </source>
</evidence>
<dbReference type="Pfam" id="PF13933">
    <property type="entry name" value="HRXXH"/>
    <property type="match status" value="1"/>
</dbReference>
<dbReference type="Gene3D" id="3.40.390.10">
    <property type="entry name" value="Collagenase (Catalytic Domain)"/>
    <property type="match status" value="1"/>
</dbReference>
<dbReference type="EMBL" id="FO904940">
    <property type="protein sequence ID" value="CDP29636.1"/>
    <property type="molecule type" value="Genomic_DNA"/>
</dbReference>
<evidence type="ECO:0000313" key="4">
    <source>
        <dbReference type="Proteomes" id="UP000001197"/>
    </source>
</evidence>
<dbReference type="GO" id="GO:0005576">
    <property type="term" value="C:extracellular region"/>
    <property type="evidence" value="ECO:0007669"/>
    <property type="project" value="TreeGrafter"/>
</dbReference>
<dbReference type="PANTHER" id="PTHR39399">
    <property type="entry name" value="PROTEIN ZPS1"/>
    <property type="match status" value="1"/>
</dbReference>
<sequence>MLHRNEKTFSQVPGSLISALPEGIPSLSPPCRSPPPPTRLLNTTWSAESGLDVPLLCISDHNYGVRLMVIGQSPYQKNGGVVLAWPSRCPMVNPQPCQTSRFSGTNIDIKVLSCHTSSPSKKRKCTESQSSGTSINTPFPPPFCVPFEDHTAIILHSSPRHLPIPPHPAKNKMRSSTLLSLLTAAAAVSASPLGRQEITTTTTTIISNTGSSSTTPAFPIHSSCNSTLSHQLTRAFDETVTLASVARDHLLEHGQSSPFVKKYFGPNSTTIAPLGVFSRVASAARGKMLFRCDDPDRNCATQEGWAGHWRGSNATQETVICDLSFAPGKRRWLDQVCGLGYTVKEGATNLFWATDLLHRTFHVPQVSENAVHHYADGWDEVLGMAEGGDERSGFDSDALIYFAVDVYAYEVAEPGRGCGGYERGN</sequence>
<evidence type="ECO:0000313" key="2">
    <source>
        <dbReference type="EMBL" id="CAP62223.1"/>
    </source>
</evidence>
<dbReference type="InterPro" id="IPR024079">
    <property type="entry name" value="MetalloPept_cat_dom_sf"/>
</dbReference>
<dbReference type="AlphaFoldDB" id="B2AFK4"/>
<reference evidence="4" key="3">
    <citation type="journal article" date="2014" name="Genetics">
        <title>Maintaining two mating types: Structure of the mating type locus and its role in heterokaryosis in Podospora anserina.</title>
        <authorList>
            <person name="Grognet P."/>
            <person name="Bidard F."/>
            <person name="Kuchly C."/>
            <person name="Tong L.C.H."/>
            <person name="Coppin E."/>
            <person name="Benkhali J.A."/>
            <person name="Couloux A."/>
            <person name="Wincker P."/>
            <person name="Debuchy R."/>
            <person name="Silar P."/>
        </authorList>
    </citation>
    <scope>GENOME REANNOTATION</scope>
    <source>
        <strain evidence="4">S / ATCC MYA-4624 / DSM 980 / FGSC 10383</strain>
    </source>
</reference>
<protein>
    <submittedName>
        <fullName evidence="3">Allergen Asp f2-like protein</fullName>
    </submittedName>
    <submittedName>
        <fullName evidence="2">Podospora anserina S mat+ genomic DNA chromosome 5, supercontig 7</fullName>
    </submittedName>
</protein>
<organism evidence="2">
    <name type="scientific">Podospora anserina (strain S / ATCC MYA-4624 / DSM 980 / FGSC 10383)</name>
    <name type="common">Pleurage anserina</name>
    <dbReference type="NCBI Taxonomy" id="515849"/>
    <lineage>
        <taxon>Eukaryota</taxon>
        <taxon>Fungi</taxon>
        <taxon>Dikarya</taxon>
        <taxon>Ascomycota</taxon>
        <taxon>Pezizomycotina</taxon>
        <taxon>Sordariomycetes</taxon>
        <taxon>Sordariomycetidae</taxon>
        <taxon>Sordariales</taxon>
        <taxon>Podosporaceae</taxon>
        <taxon>Podospora</taxon>
        <taxon>Podospora anserina</taxon>
    </lineage>
</organism>
<dbReference type="GO" id="GO:0009277">
    <property type="term" value="C:fungal-type cell wall"/>
    <property type="evidence" value="ECO:0007669"/>
    <property type="project" value="TreeGrafter"/>
</dbReference>
<accession>B2AFK4</accession>
<dbReference type="eggNOG" id="ENOG502RTN8">
    <property type="taxonomic scope" value="Eukaryota"/>
</dbReference>